<evidence type="ECO:0000313" key="12">
    <source>
        <dbReference type="Proteomes" id="UP000182998"/>
    </source>
</evidence>
<dbReference type="PANTHER" id="PTHR12677">
    <property type="entry name" value="GOLGI APPARATUS MEMBRANE PROTEIN TVP38-RELATED"/>
    <property type="match status" value="1"/>
</dbReference>
<feature type="domain" description="VTT" evidence="8">
    <location>
        <begin position="58"/>
        <end position="174"/>
    </location>
</feature>
<organism evidence="9 11">
    <name type="scientific">Legionella micdadei</name>
    <name type="common">Tatlockia micdadei</name>
    <dbReference type="NCBI Taxonomy" id="451"/>
    <lineage>
        <taxon>Bacteria</taxon>
        <taxon>Pseudomonadati</taxon>
        <taxon>Pseudomonadota</taxon>
        <taxon>Gammaproteobacteria</taxon>
        <taxon>Legionellales</taxon>
        <taxon>Legionellaceae</taxon>
        <taxon>Legionella</taxon>
    </lineage>
</organism>
<feature type="compositionally biased region" description="Basic and acidic residues" evidence="7">
    <location>
        <begin position="239"/>
        <end position="252"/>
    </location>
</feature>
<dbReference type="GO" id="GO:0005886">
    <property type="term" value="C:plasma membrane"/>
    <property type="evidence" value="ECO:0007669"/>
    <property type="project" value="UniProtKB-SubCell"/>
</dbReference>
<evidence type="ECO:0000256" key="7">
    <source>
        <dbReference type="SAM" id="MobiDB-lite"/>
    </source>
</evidence>
<gene>
    <name evidence="9" type="ORF">LMI_2533</name>
    <name evidence="10" type="ORF">SAMN02982997_01171</name>
</gene>
<evidence type="ECO:0000313" key="9">
    <source>
        <dbReference type="EMBL" id="CEG61795.1"/>
    </source>
</evidence>
<keyword evidence="12" id="KW-1185">Reference proteome</keyword>
<dbReference type="PATRIC" id="fig|451.8.peg.2725"/>
<evidence type="ECO:0000256" key="4">
    <source>
        <dbReference type="ARBA" id="ARBA00022989"/>
    </source>
</evidence>
<reference evidence="10 12" key="3">
    <citation type="submission" date="2016-10" db="EMBL/GenBank/DDBJ databases">
        <authorList>
            <person name="Varghese N."/>
            <person name="Submissions S."/>
        </authorList>
    </citation>
    <scope>NUCLEOTIDE SEQUENCE [LARGE SCALE GENOMIC DNA]</scope>
    <source>
        <strain evidence="10 12">ATCC 33218</strain>
    </source>
</reference>
<evidence type="ECO:0000259" key="8">
    <source>
        <dbReference type="Pfam" id="PF09335"/>
    </source>
</evidence>
<keyword evidence="4 6" id="KW-1133">Transmembrane helix</keyword>
<evidence type="ECO:0000256" key="5">
    <source>
        <dbReference type="ARBA" id="ARBA00023136"/>
    </source>
</evidence>
<dbReference type="Proteomes" id="UP000182998">
    <property type="component" value="Unassembled WGS sequence"/>
</dbReference>
<dbReference type="InterPro" id="IPR032816">
    <property type="entry name" value="VTT_dom"/>
</dbReference>
<feature type="transmembrane region" description="Helical" evidence="6">
    <location>
        <begin position="151"/>
        <end position="171"/>
    </location>
</feature>
<keyword evidence="3 6" id="KW-0812">Transmembrane</keyword>
<protein>
    <recommendedName>
        <fullName evidence="6">TVP38/TMEM64 family membrane protein</fullName>
    </recommendedName>
</protein>
<accession>A0A098GII8</accession>
<evidence type="ECO:0000256" key="1">
    <source>
        <dbReference type="ARBA" id="ARBA00004651"/>
    </source>
</evidence>
<evidence type="ECO:0000256" key="2">
    <source>
        <dbReference type="ARBA" id="ARBA00022475"/>
    </source>
</evidence>
<name>A0A098GII8_LEGMI</name>
<feature type="transmembrane region" description="Helical" evidence="6">
    <location>
        <begin position="191"/>
        <end position="208"/>
    </location>
</feature>
<dbReference type="PANTHER" id="PTHR12677:SF59">
    <property type="entry name" value="GOLGI APPARATUS MEMBRANE PROTEIN TVP38-RELATED"/>
    <property type="match status" value="1"/>
</dbReference>
<dbReference type="EMBL" id="FMVN01000005">
    <property type="protein sequence ID" value="SCY23761.1"/>
    <property type="molecule type" value="Genomic_DNA"/>
</dbReference>
<dbReference type="Pfam" id="PF09335">
    <property type="entry name" value="VTT_dom"/>
    <property type="match status" value="1"/>
</dbReference>
<keyword evidence="2 6" id="KW-1003">Cell membrane</keyword>
<evidence type="ECO:0000313" key="11">
    <source>
        <dbReference type="Proteomes" id="UP000032414"/>
    </source>
</evidence>
<dbReference type="EMBL" id="LN614830">
    <property type="protein sequence ID" value="CEG61795.1"/>
    <property type="molecule type" value="Genomic_DNA"/>
</dbReference>
<comment type="similarity">
    <text evidence="6">Belongs to the TVP38/TMEM64 family.</text>
</comment>
<comment type="subcellular location">
    <subcellularLocation>
        <location evidence="1 6">Cell membrane</location>
        <topology evidence="1 6">Multi-pass membrane protein</topology>
    </subcellularLocation>
</comment>
<feature type="transmembrane region" description="Helical" evidence="6">
    <location>
        <begin position="44"/>
        <end position="71"/>
    </location>
</feature>
<dbReference type="KEGG" id="tmc:LMI_2533"/>
<proteinExistence type="inferred from homology"/>
<reference evidence="11" key="2">
    <citation type="submission" date="2014-09" db="EMBL/GenBank/DDBJ databases">
        <authorList>
            <person name="Gomez-Valero L."/>
        </authorList>
    </citation>
    <scope>NUCLEOTIDE SEQUENCE [LARGE SCALE GENOMIC DNA]</scope>
    <source>
        <strain evidence="11">ATCC33218</strain>
    </source>
</reference>
<dbReference type="AlphaFoldDB" id="A0A098GII8"/>
<feature type="transmembrane region" description="Helical" evidence="6">
    <location>
        <begin position="7"/>
        <end position="24"/>
    </location>
</feature>
<feature type="transmembrane region" description="Helical" evidence="6">
    <location>
        <begin position="78"/>
        <end position="103"/>
    </location>
</feature>
<sequence>MCLKNQFLKTFCILAVLIASAIIFQEKAPIILSSIKGLGWLAPILFLLIYCLATILLLPTMVLTLAGGALFGPLLGTLFNLIGATLGAACAFCISRHLAIDWLAAKRGPKLNKLISGVERGGWQFVALLRLVPIVPFNLVNYGLGITQIKFSHYILTTFIFLTPAEIIYTYCGHAGMDALTHPTPLYKNTSILVLCLLALAFLGYKFFKHSQRNSSFPLVSHDLITGSKDNDGLADPSDMLRETEKGREHTLSPHNNFCKKD</sequence>
<evidence type="ECO:0000256" key="3">
    <source>
        <dbReference type="ARBA" id="ARBA00022692"/>
    </source>
</evidence>
<evidence type="ECO:0000313" key="10">
    <source>
        <dbReference type="EMBL" id="SCY23761.1"/>
    </source>
</evidence>
<reference evidence="9" key="1">
    <citation type="submission" date="2014-09" db="EMBL/GenBank/DDBJ databases">
        <authorList>
            <person name="GOMEZ-VALERO Laura"/>
        </authorList>
    </citation>
    <scope>NUCLEOTIDE SEQUENCE</scope>
    <source>
        <strain evidence="9">ATCC33218</strain>
    </source>
</reference>
<dbReference type="InterPro" id="IPR015414">
    <property type="entry name" value="TMEM64"/>
</dbReference>
<feature type="region of interest" description="Disordered" evidence="7">
    <location>
        <begin position="230"/>
        <end position="262"/>
    </location>
</feature>
<dbReference type="Proteomes" id="UP000032414">
    <property type="component" value="Chromosome I"/>
</dbReference>
<dbReference type="HOGENOM" id="CLU_038944_7_1_6"/>
<evidence type="ECO:0000256" key="6">
    <source>
        <dbReference type="RuleBase" id="RU366058"/>
    </source>
</evidence>
<dbReference type="OrthoDB" id="9800167at2"/>
<feature type="transmembrane region" description="Helical" evidence="6">
    <location>
        <begin position="123"/>
        <end position="144"/>
    </location>
</feature>
<dbReference type="RefSeq" id="WP_064102980.1">
    <property type="nucleotide sequence ID" value="NZ_CP020614.1"/>
</dbReference>
<keyword evidence="5 6" id="KW-0472">Membrane</keyword>